<dbReference type="GO" id="GO:0140359">
    <property type="term" value="F:ABC-type transporter activity"/>
    <property type="evidence" value="ECO:0007669"/>
    <property type="project" value="InterPro"/>
</dbReference>
<dbReference type="InterPro" id="IPR027417">
    <property type="entry name" value="P-loop_NTPase"/>
</dbReference>
<dbReference type="FunFam" id="3.40.50.300:FF:000299">
    <property type="entry name" value="ABC transporter ATP-binding protein/permease"/>
    <property type="match status" value="1"/>
</dbReference>
<dbReference type="PROSITE" id="PS00211">
    <property type="entry name" value="ABC_TRANSPORTER_1"/>
    <property type="match status" value="1"/>
</dbReference>
<dbReference type="Pfam" id="PF03412">
    <property type="entry name" value="Peptidase_C39"/>
    <property type="match status" value="1"/>
</dbReference>
<dbReference type="GO" id="GO:0034040">
    <property type="term" value="F:ATPase-coupled lipid transmembrane transporter activity"/>
    <property type="evidence" value="ECO:0007669"/>
    <property type="project" value="TreeGrafter"/>
</dbReference>
<feature type="transmembrane region" description="Helical" evidence="9">
    <location>
        <begin position="410"/>
        <end position="435"/>
    </location>
</feature>
<dbReference type="Proteomes" id="UP000324285">
    <property type="component" value="Chromosome"/>
</dbReference>
<dbReference type="GO" id="GO:0016887">
    <property type="term" value="F:ATP hydrolysis activity"/>
    <property type="evidence" value="ECO:0007669"/>
    <property type="project" value="InterPro"/>
</dbReference>
<dbReference type="InterPro" id="IPR017871">
    <property type="entry name" value="ABC_transporter-like_CS"/>
</dbReference>
<evidence type="ECO:0000256" key="9">
    <source>
        <dbReference type="SAM" id="Phobius"/>
    </source>
</evidence>
<name>A0A5C1NBG4_9GAMM</name>
<dbReference type="InterPro" id="IPR005074">
    <property type="entry name" value="Peptidase_C39"/>
</dbReference>
<dbReference type="SMART" id="SM00382">
    <property type="entry name" value="AAA"/>
    <property type="match status" value="1"/>
</dbReference>
<evidence type="ECO:0000256" key="3">
    <source>
        <dbReference type="ARBA" id="ARBA00022475"/>
    </source>
</evidence>
<dbReference type="Pfam" id="PF00005">
    <property type="entry name" value="ABC_tran"/>
    <property type="match status" value="1"/>
</dbReference>
<feature type="domain" description="ABC transporter" evidence="10">
    <location>
        <begin position="494"/>
        <end position="710"/>
    </location>
</feature>
<dbReference type="SUPFAM" id="SSF52540">
    <property type="entry name" value="P-loop containing nucleoside triphosphate hydrolases"/>
    <property type="match status" value="1"/>
</dbReference>
<dbReference type="CDD" id="cd02419">
    <property type="entry name" value="Peptidase_C39C"/>
    <property type="match status" value="1"/>
</dbReference>
<gene>
    <name evidence="13" type="ORF">E4T21_03260</name>
</gene>
<feature type="transmembrane region" description="Helical" evidence="9">
    <location>
        <begin position="172"/>
        <end position="197"/>
    </location>
</feature>
<accession>A0A5C1NBG4</accession>
<evidence type="ECO:0000256" key="5">
    <source>
        <dbReference type="ARBA" id="ARBA00022741"/>
    </source>
</evidence>
<dbReference type="GO" id="GO:0005524">
    <property type="term" value="F:ATP binding"/>
    <property type="evidence" value="ECO:0007669"/>
    <property type="project" value="UniProtKB-KW"/>
</dbReference>
<keyword evidence="7 9" id="KW-1133">Transmembrane helix</keyword>
<evidence type="ECO:0000256" key="8">
    <source>
        <dbReference type="ARBA" id="ARBA00023136"/>
    </source>
</evidence>
<proteinExistence type="predicted"/>
<organism evidence="13 14">
    <name type="scientific">Halomonas binhaiensis</name>
    <dbReference type="NCBI Taxonomy" id="2562282"/>
    <lineage>
        <taxon>Bacteria</taxon>
        <taxon>Pseudomonadati</taxon>
        <taxon>Pseudomonadota</taxon>
        <taxon>Gammaproteobacteria</taxon>
        <taxon>Oceanospirillales</taxon>
        <taxon>Halomonadaceae</taxon>
        <taxon>Halomonas</taxon>
    </lineage>
</organism>
<evidence type="ECO:0000259" key="12">
    <source>
        <dbReference type="PROSITE" id="PS50990"/>
    </source>
</evidence>
<dbReference type="GO" id="GO:0008234">
    <property type="term" value="F:cysteine-type peptidase activity"/>
    <property type="evidence" value="ECO:0007669"/>
    <property type="project" value="InterPro"/>
</dbReference>
<evidence type="ECO:0000256" key="2">
    <source>
        <dbReference type="ARBA" id="ARBA00022448"/>
    </source>
</evidence>
<dbReference type="PANTHER" id="PTHR24221:SF606">
    <property type="entry name" value="COLICIN V SECRETION-PROCESSING ATP-BINDING PROTEIN"/>
    <property type="match status" value="1"/>
</dbReference>
<keyword evidence="2" id="KW-0813">Transport</keyword>
<dbReference type="KEGG" id="hbh:E4T21_03260"/>
<feature type="transmembrane region" description="Helical" evidence="9">
    <location>
        <begin position="299"/>
        <end position="326"/>
    </location>
</feature>
<evidence type="ECO:0000256" key="1">
    <source>
        <dbReference type="ARBA" id="ARBA00004651"/>
    </source>
</evidence>
<dbReference type="AlphaFoldDB" id="A0A5C1NBG4"/>
<dbReference type="InterPro" id="IPR033838">
    <property type="entry name" value="CvaB_peptidase"/>
</dbReference>
<evidence type="ECO:0000259" key="11">
    <source>
        <dbReference type="PROSITE" id="PS50929"/>
    </source>
</evidence>
<dbReference type="Gene3D" id="3.40.50.300">
    <property type="entry name" value="P-loop containing nucleotide triphosphate hydrolases"/>
    <property type="match status" value="1"/>
</dbReference>
<keyword evidence="8 9" id="KW-0472">Membrane</keyword>
<evidence type="ECO:0000256" key="4">
    <source>
        <dbReference type="ARBA" id="ARBA00022692"/>
    </source>
</evidence>
<feature type="domain" description="ABC transmembrane type-1" evidence="11">
    <location>
        <begin position="176"/>
        <end position="455"/>
    </location>
</feature>
<dbReference type="CDD" id="cd03246">
    <property type="entry name" value="ABCC_Protease_Secretion"/>
    <property type="match status" value="1"/>
</dbReference>
<dbReference type="GO" id="GO:0006508">
    <property type="term" value="P:proteolysis"/>
    <property type="evidence" value="ECO:0007669"/>
    <property type="project" value="InterPro"/>
</dbReference>
<dbReference type="InterPro" id="IPR011527">
    <property type="entry name" value="ABC1_TM_dom"/>
</dbReference>
<dbReference type="InterPro" id="IPR039421">
    <property type="entry name" value="Type_1_exporter"/>
</dbReference>
<keyword evidence="14" id="KW-1185">Reference proteome</keyword>
<feature type="transmembrane region" description="Helical" evidence="9">
    <location>
        <begin position="209"/>
        <end position="230"/>
    </location>
</feature>
<dbReference type="PANTHER" id="PTHR24221">
    <property type="entry name" value="ATP-BINDING CASSETTE SUB-FAMILY B"/>
    <property type="match status" value="1"/>
</dbReference>
<dbReference type="Gene3D" id="3.90.70.10">
    <property type="entry name" value="Cysteine proteinases"/>
    <property type="match status" value="1"/>
</dbReference>
<dbReference type="InterPro" id="IPR036640">
    <property type="entry name" value="ABC1_TM_sf"/>
</dbReference>
<dbReference type="RefSeq" id="WP_149283502.1">
    <property type="nucleotide sequence ID" value="NZ_CP038437.2"/>
</dbReference>
<dbReference type="SUPFAM" id="SSF90123">
    <property type="entry name" value="ABC transporter transmembrane region"/>
    <property type="match status" value="1"/>
</dbReference>
<dbReference type="PROSITE" id="PS50929">
    <property type="entry name" value="ABC_TM1F"/>
    <property type="match status" value="1"/>
</dbReference>
<dbReference type="GO" id="GO:0005886">
    <property type="term" value="C:plasma membrane"/>
    <property type="evidence" value="ECO:0007669"/>
    <property type="project" value="UniProtKB-SubCell"/>
</dbReference>
<evidence type="ECO:0000313" key="13">
    <source>
        <dbReference type="EMBL" id="QEM80686.1"/>
    </source>
</evidence>
<dbReference type="PROSITE" id="PS50990">
    <property type="entry name" value="PEPTIDASE_C39"/>
    <property type="match status" value="1"/>
</dbReference>
<feature type="domain" description="Peptidase C39" evidence="12">
    <location>
        <begin position="23"/>
        <end position="142"/>
    </location>
</feature>
<dbReference type="Pfam" id="PF00664">
    <property type="entry name" value="ABC_membrane"/>
    <property type="match status" value="1"/>
</dbReference>
<dbReference type="InterPro" id="IPR003439">
    <property type="entry name" value="ABC_transporter-like_ATP-bd"/>
</dbReference>
<dbReference type="CDD" id="cd18567">
    <property type="entry name" value="ABC_6TM_CvaB_RaxB_like"/>
    <property type="match status" value="1"/>
</dbReference>
<dbReference type="PROSITE" id="PS50893">
    <property type="entry name" value="ABC_TRANSPORTER_2"/>
    <property type="match status" value="1"/>
</dbReference>
<reference evidence="13" key="1">
    <citation type="submission" date="2021-02" db="EMBL/GenBank/DDBJ databases">
        <title>Strain Y2R2, a novel species of the genus Halomonas.</title>
        <authorList>
            <person name="Huang H."/>
        </authorList>
    </citation>
    <scope>NUCLEOTIDE SEQUENCE</scope>
    <source>
        <strain evidence="13">Y2R2</strain>
    </source>
</reference>
<sequence>MNLAELPKRLLGSMKKGTPVIIQSEAAECGLACMAMVASYHGHALDLPAMRRHFATSLKGMALRDLLEIGNGLHLSTRAVRLELEDLKQLKLPCILHWDHNHFVVLTRVGSRGVTIHDPATGSRTLTMSEVSSHFTGVALEAWPTEFFAKKDERERIHVTEMIKRTAGIGRAALQILSISVLLELVTIAMPIGFQMIIDEVIVASDYDLLTLITIAFCFFLALQVLASFIRSWTSMLIGSGLVLQWKAGLFDHLMRLPLSYFEKRHVGDIVSRFGSVDSIQQTLTTTAITTLLDGGMSIALIIMMWLYGGWLAGIAMIAVVLYTILRVATYFRYRSLSEEAIVYAAKENTHFMESLRGMASLKVMNLKERRRSVWVNYLVDRINANLKVQKFDVVFQTASKLIFGIDRIIIIYLGAKAILGDTLSVGMLIAFLSYKDQFAARMDSFVTTILSLRMLSLHGERIADIALSEPEESQIDAAEQAYDTAGTEKLGRLEIENVSFRYSDNEPDVLKNINITIEQNECVGISGPSGTGKTTLMKIISGLMLPNEGEVRIDGKTLSTLGLNAYRDRIGCVLQDDRLFAGSIAENICSFDPNPDLRLMQQCAMLAAIHTEIAKMPMGYETFVGDMGSTLSGGQRQRIILARALYRRPSLLLLDEATSNLDPENEAAINAAIKQLSITRIVIAHRPSTLAMTDRVIDLKELQDQASNAQ</sequence>
<dbReference type="OrthoDB" id="9806127at2"/>
<evidence type="ECO:0000313" key="14">
    <source>
        <dbReference type="Proteomes" id="UP000324285"/>
    </source>
</evidence>
<keyword evidence="3" id="KW-1003">Cell membrane</keyword>
<dbReference type="Gene3D" id="1.20.1560.10">
    <property type="entry name" value="ABC transporter type 1, transmembrane domain"/>
    <property type="match status" value="1"/>
</dbReference>
<evidence type="ECO:0000259" key="10">
    <source>
        <dbReference type="PROSITE" id="PS50893"/>
    </source>
</evidence>
<keyword evidence="6" id="KW-0067">ATP-binding</keyword>
<protein>
    <submittedName>
        <fullName evidence="13">Peptidase domain-containing ABC transporter</fullName>
    </submittedName>
</protein>
<evidence type="ECO:0000256" key="7">
    <source>
        <dbReference type="ARBA" id="ARBA00022989"/>
    </source>
</evidence>
<comment type="subcellular location">
    <subcellularLocation>
        <location evidence="1">Cell membrane</location>
        <topology evidence="1">Multi-pass membrane protein</topology>
    </subcellularLocation>
</comment>
<dbReference type="InterPro" id="IPR003593">
    <property type="entry name" value="AAA+_ATPase"/>
</dbReference>
<keyword evidence="5" id="KW-0547">Nucleotide-binding</keyword>
<dbReference type="EMBL" id="CP038437">
    <property type="protein sequence ID" value="QEM80686.1"/>
    <property type="molecule type" value="Genomic_DNA"/>
</dbReference>
<evidence type="ECO:0000256" key="6">
    <source>
        <dbReference type="ARBA" id="ARBA00022840"/>
    </source>
</evidence>
<keyword evidence="4 9" id="KW-0812">Transmembrane</keyword>